<reference evidence="1 2" key="1">
    <citation type="submission" date="2018-03" db="EMBL/GenBank/DDBJ databases">
        <title>Genomic Encyclopedia of Type Strains, Phase III (KMG-III): the genomes of soil and plant-associated and newly described type strains.</title>
        <authorList>
            <person name="Whitman W."/>
        </authorList>
    </citation>
    <scope>NUCLEOTIDE SEQUENCE [LARGE SCALE GENOMIC DNA]</scope>
    <source>
        <strain evidence="1 2">CGMCC 1.12700</strain>
    </source>
</reference>
<dbReference type="SUPFAM" id="SSF158446">
    <property type="entry name" value="IVS-encoded protein-like"/>
    <property type="match status" value="1"/>
</dbReference>
<dbReference type="OrthoDB" id="285993at2"/>
<dbReference type="NCBIfam" id="TIGR02436">
    <property type="entry name" value="four helix bundle protein"/>
    <property type="match status" value="1"/>
</dbReference>
<dbReference type="PANTHER" id="PTHR38471">
    <property type="entry name" value="FOUR HELIX BUNDLE PROTEIN"/>
    <property type="match status" value="1"/>
</dbReference>
<evidence type="ECO:0000313" key="2">
    <source>
        <dbReference type="Proteomes" id="UP000240572"/>
    </source>
</evidence>
<proteinExistence type="predicted"/>
<gene>
    <name evidence="1" type="ORF">B0I18_101158</name>
</gene>
<evidence type="ECO:0000313" key="1">
    <source>
        <dbReference type="EMBL" id="PSK94008.1"/>
    </source>
</evidence>
<dbReference type="Pfam" id="PF05635">
    <property type="entry name" value="23S_rRNA_IVP"/>
    <property type="match status" value="1"/>
</dbReference>
<dbReference type="InterPro" id="IPR012657">
    <property type="entry name" value="23S_rRNA-intervening_sequence"/>
</dbReference>
<dbReference type="InterPro" id="IPR036583">
    <property type="entry name" value="23S_rRNA_IVS_sf"/>
</dbReference>
<dbReference type="Proteomes" id="UP000240572">
    <property type="component" value="Unassembled WGS sequence"/>
</dbReference>
<dbReference type="PANTHER" id="PTHR38471:SF2">
    <property type="entry name" value="FOUR HELIX BUNDLE PROTEIN"/>
    <property type="match status" value="1"/>
</dbReference>
<accession>A0A2P8D9V9</accession>
<keyword evidence="2" id="KW-1185">Reference proteome</keyword>
<dbReference type="PIRSF" id="PIRSF035652">
    <property type="entry name" value="CHP02436"/>
    <property type="match status" value="1"/>
</dbReference>
<comment type="caution">
    <text evidence="1">The sequence shown here is derived from an EMBL/GenBank/DDBJ whole genome shotgun (WGS) entry which is preliminary data.</text>
</comment>
<dbReference type="Gene3D" id="1.20.1440.60">
    <property type="entry name" value="23S rRNA-intervening sequence"/>
    <property type="match status" value="1"/>
</dbReference>
<dbReference type="AlphaFoldDB" id="A0A2P8D9V9"/>
<dbReference type="RefSeq" id="WP_106520746.1">
    <property type="nucleotide sequence ID" value="NZ_PYGD01000001.1"/>
</dbReference>
<protein>
    <submittedName>
        <fullName evidence="1">Four helix bundle protein</fullName>
    </submittedName>
</protein>
<dbReference type="EMBL" id="PYGD01000001">
    <property type="protein sequence ID" value="PSK94008.1"/>
    <property type="molecule type" value="Genomic_DNA"/>
</dbReference>
<sequence length="115" mass="13240">MKENLIQTRTFNFSLASIQLYRLLTEEKEYIISKQLLRAATSIGANVVEAEAAQSKADFIAKMSIASKEARETRYWLQLLDKSNFTKHDLKMNLNEVDEIIKIITSIVKTSRERS</sequence>
<organism evidence="1 2">
    <name type="scientific">Taibaiella chishuiensis</name>
    <dbReference type="NCBI Taxonomy" id="1434707"/>
    <lineage>
        <taxon>Bacteria</taxon>
        <taxon>Pseudomonadati</taxon>
        <taxon>Bacteroidota</taxon>
        <taxon>Chitinophagia</taxon>
        <taxon>Chitinophagales</taxon>
        <taxon>Chitinophagaceae</taxon>
        <taxon>Taibaiella</taxon>
    </lineage>
</organism>
<name>A0A2P8D9V9_9BACT</name>